<keyword evidence="6" id="KW-0813">Transport</keyword>
<dbReference type="Pfam" id="PF01061">
    <property type="entry name" value="ABC2_membrane"/>
    <property type="match status" value="1"/>
</dbReference>
<dbReference type="Proteomes" id="UP001500683">
    <property type="component" value="Unassembled WGS sequence"/>
</dbReference>
<dbReference type="InterPro" id="IPR000412">
    <property type="entry name" value="ABC_2_transport"/>
</dbReference>
<feature type="transmembrane region" description="Helical" evidence="6">
    <location>
        <begin position="46"/>
        <end position="64"/>
    </location>
</feature>
<keyword evidence="2 6" id="KW-0812">Transmembrane</keyword>
<keyword evidence="3 6" id="KW-1133">Transmembrane helix</keyword>
<evidence type="ECO:0000256" key="6">
    <source>
        <dbReference type="RuleBase" id="RU361157"/>
    </source>
</evidence>
<dbReference type="InterPro" id="IPR047817">
    <property type="entry name" value="ABC2_TM_bact-type"/>
</dbReference>
<keyword evidence="9" id="KW-1185">Reference proteome</keyword>
<feature type="transmembrane region" description="Helical" evidence="6">
    <location>
        <begin position="254"/>
        <end position="273"/>
    </location>
</feature>
<dbReference type="PIRSF" id="PIRSF006648">
    <property type="entry name" value="DrrB"/>
    <property type="match status" value="1"/>
</dbReference>
<name>A0ABP7W7V7_9ACTN</name>
<protein>
    <recommendedName>
        <fullName evidence="6">Transport permease protein</fullName>
    </recommendedName>
</protein>
<evidence type="ECO:0000313" key="9">
    <source>
        <dbReference type="Proteomes" id="UP001500683"/>
    </source>
</evidence>
<comment type="caution">
    <text evidence="6">Lacks conserved residue(s) required for the propagation of feature annotation.</text>
</comment>
<comment type="subcellular location">
    <subcellularLocation>
        <location evidence="6">Cell membrane</location>
        <topology evidence="6">Multi-pass membrane protein</topology>
    </subcellularLocation>
    <subcellularLocation>
        <location evidence="1">Membrane</location>
        <topology evidence="1">Multi-pass membrane protein</topology>
    </subcellularLocation>
</comment>
<feature type="transmembrane region" description="Helical" evidence="6">
    <location>
        <begin position="84"/>
        <end position="105"/>
    </location>
</feature>
<proteinExistence type="inferred from homology"/>
<accession>A0ABP7W7V7</accession>
<gene>
    <name evidence="8" type="ORF">GCM10022214_48450</name>
</gene>
<dbReference type="PANTHER" id="PTHR43229">
    <property type="entry name" value="NODULATION PROTEIN J"/>
    <property type="match status" value="1"/>
</dbReference>
<keyword evidence="5" id="KW-0046">Antibiotic resistance</keyword>
<dbReference type="InterPro" id="IPR013525">
    <property type="entry name" value="ABC2_TM"/>
</dbReference>
<keyword evidence="4 6" id="KW-0472">Membrane</keyword>
<sequence>MSALTFDGRVPEPPAGALGRLRWALADTWTITGRSLAHWSRQPGKLAGDLMFAVMVVLIMGYVFGGQMHVPGGGNYREFIMPGMFAMIMIFGVEATFAAVSGDAAKGVTDRFRAMPVSATAMVAGRAVADMLQSTLNLLVTAGTGMLIGWGWNEGAGRALAAFGLLLLLRWSLLWVGLYLGLAAKGPESLVAVQILVWPVSFLSSAMIAPSTMPGWLGAIAEWNPMSATVTAARELFGNPGPATDGSWAAEHSLALAVAWPLLITAVFLPLAARRHRRLSR</sequence>
<feature type="transmembrane region" description="Helical" evidence="6">
    <location>
        <begin position="189"/>
        <end position="209"/>
    </location>
</feature>
<evidence type="ECO:0000256" key="3">
    <source>
        <dbReference type="ARBA" id="ARBA00022989"/>
    </source>
</evidence>
<comment type="similarity">
    <text evidence="6">Belongs to the ABC-2 integral membrane protein family.</text>
</comment>
<evidence type="ECO:0000256" key="4">
    <source>
        <dbReference type="ARBA" id="ARBA00023136"/>
    </source>
</evidence>
<feature type="domain" description="ABC transmembrane type-2" evidence="7">
    <location>
        <begin position="44"/>
        <end position="279"/>
    </location>
</feature>
<evidence type="ECO:0000313" key="8">
    <source>
        <dbReference type="EMBL" id="GAA4083241.1"/>
    </source>
</evidence>
<keyword evidence="6" id="KW-1003">Cell membrane</keyword>
<comment type="caution">
    <text evidence="8">The sequence shown here is derived from an EMBL/GenBank/DDBJ whole genome shotgun (WGS) entry which is preliminary data.</text>
</comment>
<evidence type="ECO:0000256" key="2">
    <source>
        <dbReference type="ARBA" id="ARBA00022692"/>
    </source>
</evidence>
<dbReference type="PANTHER" id="PTHR43229:SF2">
    <property type="entry name" value="NODULATION PROTEIN J"/>
    <property type="match status" value="1"/>
</dbReference>
<evidence type="ECO:0000256" key="5">
    <source>
        <dbReference type="ARBA" id="ARBA00023251"/>
    </source>
</evidence>
<organism evidence="8 9">
    <name type="scientific">Actinomadura miaoliensis</name>
    <dbReference type="NCBI Taxonomy" id="430685"/>
    <lineage>
        <taxon>Bacteria</taxon>
        <taxon>Bacillati</taxon>
        <taxon>Actinomycetota</taxon>
        <taxon>Actinomycetes</taxon>
        <taxon>Streptosporangiales</taxon>
        <taxon>Thermomonosporaceae</taxon>
        <taxon>Actinomadura</taxon>
    </lineage>
</organism>
<dbReference type="RefSeq" id="WP_344951691.1">
    <property type="nucleotide sequence ID" value="NZ_BAAAZG010000036.1"/>
</dbReference>
<evidence type="ECO:0000256" key="1">
    <source>
        <dbReference type="ARBA" id="ARBA00004141"/>
    </source>
</evidence>
<dbReference type="InterPro" id="IPR051784">
    <property type="entry name" value="Nod_factor_ABC_transporter"/>
</dbReference>
<reference evidence="9" key="1">
    <citation type="journal article" date="2019" name="Int. J. Syst. Evol. Microbiol.">
        <title>The Global Catalogue of Microorganisms (GCM) 10K type strain sequencing project: providing services to taxonomists for standard genome sequencing and annotation.</title>
        <authorList>
            <consortium name="The Broad Institute Genomics Platform"/>
            <consortium name="The Broad Institute Genome Sequencing Center for Infectious Disease"/>
            <person name="Wu L."/>
            <person name="Ma J."/>
        </authorList>
    </citation>
    <scope>NUCLEOTIDE SEQUENCE [LARGE SCALE GENOMIC DNA]</scope>
    <source>
        <strain evidence="9">JCM 16702</strain>
    </source>
</reference>
<feature type="transmembrane region" description="Helical" evidence="6">
    <location>
        <begin position="159"/>
        <end position="182"/>
    </location>
</feature>
<evidence type="ECO:0000259" key="7">
    <source>
        <dbReference type="PROSITE" id="PS51012"/>
    </source>
</evidence>
<dbReference type="EMBL" id="BAAAZG010000036">
    <property type="protein sequence ID" value="GAA4083241.1"/>
    <property type="molecule type" value="Genomic_DNA"/>
</dbReference>
<dbReference type="PROSITE" id="PS51012">
    <property type="entry name" value="ABC_TM2"/>
    <property type="match status" value="1"/>
</dbReference>